<evidence type="ECO:0000313" key="1">
    <source>
        <dbReference type="EMBL" id="KKM87076.1"/>
    </source>
</evidence>
<name>A0A0F9LIT0_9ZZZZ</name>
<comment type="caution">
    <text evidence="1">The sequence shown here is derived from an EMBL/GenBank/DDBJ whole genome shotgun (WGS) entry which is preliminary data.</text>
</comment>
<organism evidence="1">
    <name type="scientific">marine sediment metagenome</name>
    <dbReference type="NCBI Taxonomy" id="412755"/>
    <lineage>
        <taxon>unclassified sequences</taxon>
        <taxon>metagenomes</taxon>
        <taxon>ecological metagenomes</taxon>
    </lineage>
</organism>
<dbReference type="AlphaFoldDB" id="A0A0F9LIT0"/>
<sequence length="126" mass="14469">MGKHDLNTPTPAVIMPPEFDESLLTQSFEKLRKLSNKLNTISLGHYGAYSDGDFKTIIDEMEPFYFKTKESLIKWYNENPSAEYLAMKYHETFIPNSTIFTKENFLGLNLEMGWIIDGLKSSGFVT</sequence>
<dbReference type="EMBL" id="LAZR01007156">
    <property type="protein sequence ID" value="KKM87076.1"/>
    <property type="molecule type" value="Genomic_DNA"/>
</dbReference>
<accession>A0A0F9LIT0</accession>
<reference evidence="1" key="1">
    <citation type="journal article" date="2015" name="Nature">
        <title>Complex archaea that bridge the gap between prokaryotes and eukaryotes.</title>
        <authorList>
            <person name="Spang A."/>
            <person name="Saw J.H."/>
            <person name="Jorgensen S.L."/>
            <person name="Zaremba-Niedzwiedzka K."/>
            <person name="Martijn J."/>
            <person name="Lind A.E."/>
            <person name="van Eijk R."/>
            <person name="Schleper C."/>
            <person name="Guy L."/>
            <person name="Ettema T.J."/>
        </authorList>
    </citation>
    <scope>NUCLEOTIDE SEQUENCE</scope>
</reference>
<protein>
    <submittedName>
        <fullName evidence="1">Uncharacterized protein</fullName>
    </submittedName>
</protein>
<gene>
    <name evidence="1" type="ORF">LCGC14_1272610</name>
</gene>
<proteinExistence type="predicted"/>